<dbReference type="GO" id="GO:0006950">
    <property type="term" value="P:response to stress"/>
    <property type="evidence" value="ECO:0007669"/>
    <property type="project" value="TreeGrafter"/>
</dbReference>
<dbReference type="InterPro" id="IPR036388">
    <property type="entry name" value="WH-like_DNA-bd_sf"/>
</dbReference>
<keyword evidence="3" id="KW-1185">Reference proteome</keyword>
<dbReference type="Pfam" id="PF01047">
    <property type="entry name" value="MarR"/>
    <property type="match status" value="1"/>
</dbReference>
<dbReference type="Proteomes" id="UP000245468">
    <property type="component" value="Chromosome"/>
</dbReference>
<sequence length="149" mass="17477">MGIANELQQTNFVSEEAKAIVNVIFTGNWIAYQQQELLKPFDLSMQQYNVLRILRGQNGKPMTVLAIIERMLDRTSNASRLVDKLVEKKWVLRRECPNDRRAVDVLILPEGLALLQQLDEIQNQWVKRFEHMTQEDLIKLNELLDLFRN</sequence>
<dbReference type="InterPro" id="IPR039422">
    <property type="entry name" value="MarR/SlyA-like"/>
</dbReference>
<dbReference type="SMART" id="SM00347">
    <property type="entry name" value="HTH_MARR"/>
    <property type="match status" value="1"/>
</dbReference>
<dbReference type="PROSITE" id="PS50995">
    <property type="entry name" value="HTH_MARR_2"/>
    <property type="match status" value="1"/>
</dbReference>
<accession>A0A2S2DVY0</accession>
<gene>
    <name evidence="2" type="ORF">HME7025_01696</name>
</gene>
<organism evidence="2 3">
    <name type="scientific">Aquirufa nivalisilvae</name>
    <dbReference type="NCBI Taxonomy" id="2516557"/>
    <lineage>
        <taxon>Bacteria</taxon>
        <taxon>Pseudomonadati</taxon>
        <taxon>Bacteroidota</taxon>
        <taxon>Cytophagia</taxon>
        <taxon>Cytophagales</taxon>
        <taxon>Flectobacillaceae</taxon>
        <taxon>Aquirufa</taxon>
    </lineage>
</organism>
<dbReference type="EMBL" id="CP029346">
    <property type="protein sequence ID" value="AWL09548.1"/>
    <property type="molecule type" value="Genomic_DNA"/>
</dbReference>
<dbReference type="InterPro" id="IPR000835">
    <property type="entry name" value="HTH_MarR-typ"/>
</dbReference>
<dbReference type="SUPFAM" id="SSF46785">
    <property type="entry name" value="Winged helix' DNA-binding domain"/>
    <property type="match status" value="1"/>
</dbReference>
<evidence type="ECO:0000259" key="1">
    <source>
        <dbReference type="PROSITE" id="PS50995"/>
    </source>
</evidence>
<dbReference type="KEGG" id="psez:HME7025_01696"/>
<dbReference type="AlphaFoldDB" id="A0A2S2DVY0"/>
<dbReference type="InterPro" id="IPR036390">
    <property type="entry name" value="WH_DNA-bd_sf"/>
</dbReference>
<dbReference type="PANTHER" id="PTHR33164:SF101">
    <property type="entry name" value="TRANSCRIPTIONAL REPRESSOR MPRA"/>
    <property type="match status" value="1"/>
</dbReference>
<evidence type="ECO:0000313" key="3">
    <source>
        <dbReference type="Proteomes" id="UP000245468"/>
    </source>
</evidence>
<dbReference type="OrthoDB" id="763883at2"/>
<dbReference type="RefSeq" id="WP_109323225.1">
    <property type="nucleotide sequence ID" value="NZ_CP029346.1"/>
</dbReference>
<dbReference type="GO" id="GO:0003700">
    <property type="term" value="F:DNA-binding transcription factor activity"/>
    <property type="evidence" value="ECO:0007669"/>
    <property type="project" value="InterPro"/>
</dbReference>
<dbReference type="PANTHER" id="PTHR33164">
    <property type="entry name" value="TRANSCRIPTIONAL REGULATOR, MARR FAMILY"/>
    <property type="match status" value="1"/>
</dbReference>
<evidence type="ECO:0000313" key="2">
    <source>
        <dbReference type="EMBL" id="AWL09548.1"/>
    </source>
</evidence>
<proteinExistence type="predicted"/>
<dbReference type="Gene3D" id="1.10.10.10">
    <property type="entry name" value="Winged helix-like DNA-binding domain superfamily/Winged helix DNA-binding domain"/>
    <property type="match status" value="1"/>
</dbReference>
<protein>
    <recommendedName>
        <fullName evidence="1">HTH marR-type domain-containing protein</fullName>
    </recommendedName>
</protein>
<feature type="domain" description="HTH marR-type" evidence="1">
    <location>
        <begin position="1"/>
        <end position="149"/>
    </location>
</feature>
<reference evidence="3" key="1">
    <citation type="submission" date="2018-05" db="EMBL/GenBank/DDBJ databases">
        <title>Pseudarcicella sp. HME7025 Genome sequencing and assembly.</title>
        <authorList>
            <person name="Kim H."/>
            <person name="Kang H."/>
            <person name="Joh K."/>
        </authorList>
    </citation>
    <scope>NUCLEOTIDE SEQUENCE [LARGE SCALE GENOMIC DNA]</scope>
    <source>
        <strain evidence="3">HME7025</strain>
    </source>
</reference>
<name>A0A2S2DVY0_9BACT</name>